<evidence type="ECO:0000256" key="7">
    <source>
        <dbReference type="ARBA" id="ARBA00023136"/>
    </source>
</evidence>
<evidence type="ECO:0000313" key="11">
    <source>
        <dbReference type="EMBL" id="CAK8681105.1"/>
    </source>
</evidence>
<keyword evidence="3 9" id="KW-0812">Transmembrane</keyword>
<dbReference type="SUPFAM" id="SSF58038">
    <property type="entry name" value="SNARE fusion complex"/>
    <property type="match status" value="1"/>
</dbReference>
<dbReference type="Gene3D" id="1.20.5.110">
    <property type="match status" value="1"/>
</dbReference>
<reference evidence="11 12" key="1">
    <citation type="submission" date="2024-02" db="EMBL/GenBank/DDBJ databases">
        <authorList>
            <person name="Daric V."/>
            <person name="Darras S."/>
        </authorList>
    </citation>
    <scope>NUCLEOTIDE SEQUENCE [LARGE SCALE GENOMIC DNA]</scope>
</reference>
<evidence type="ECO:0000256" key="1">
    <source>
        <dbReference type="ARBA" id="ARBA00004394"/>
    </source>
</evidence>
<evidence type="ECO:0000313" key="12">
    <source>
        <dbReference type="Proteomes" id="UP001642483"/>
    </source>
</evidence>
<comment type="caution">
    <text evidence="11">The sequence shown here is derived from an EMBL/GenBank/DDBJ whole genome shotgun (WGS) entry which is preliminary data.</text>
</comment>
<gene>
    <name evidence="11" type="ORF">CVLEPA_LOCUS11342</name>
</gene>
<evidence type="ECO:0000256" key="9">
    <source>
        <dbReference type="SAM" id="Phobius"/>
    </source>
</evidence>
<comment type="subcellular location">
    <subcellularLocation>
        <location evidence="8">Endomembrane system</location>
        <topology evidence="8">Single-pass type IV membrane protein</topology>
    </subcellularLocation>
    <subcellularLocation>
        <location evidence="1">Golgi apparatus membrane</location>
    </subcellularLocation>
</comment>
<evidence type="ECO:0000256" key="8">
    <source>
        <dbReference type="ARBA" id="ARBA00046280"/>
    </source>
</evidence>
<evidence type="ECO:0000256" key="2">
    <source>
        <dbReference type="ARBA" id="ARBA00022448"/>
    </source>
</evidence>
<proteinExistence type="predicted"/>
<dbReference type="EMBL" id="CAWYQH010000079">
    <property type="protein sequence ID" value="CAK8681105.1"/>
    <property type="molecule type" value="Genomic_DNA"/>
</dbReference>
<dbReference type="PROSITE" id="PS50192">
    <property type="entry name" value="T_SNARE"/>
    <property type="match status" value="1"/>
</dbReference>
<keyword evidence="6" id="KW-0333">Golgi apparatus</keyword>
<dbReference type="SMART" id="SM00397">
    <property type="entry name" value="t_SNARE"/>
    <property type="match status" value="1"/>
</dbReference>
<dbReference type="InterPro" id="IPR039899">
    <property type="entry name" value="BET1_SNARE"/>
</dbReference>
<dbReference type="CDD" id="cd15853">
    <property type="entry name" value="SNARE_Bet1"/>
    <property type="match status" value="1"/>
</dbReference>
<name>A0ABP0FRF5_CLALP</name>
<keyword evidence="2" id="KW-0813">Transport</keyword>
<accession>A0ABP0FRF5</accession>
<dbReference type="InterPro" id="IPR000727">
    <property type="entry name" value="T_SNARE_dom"/>
</dbReference>
<feature type="transmembrane region" description="Helical" evidence="9">
    <location>
        <begin position="80"/>
        <end position="99"/>
    </location>
</feature>
<feature type="domain" description="T-SNARE coiled-coil homology" evidence="10">
    <location>
        <begin position="10"/>
        <end position="72"/>
    </location>
</feature>
<evidence type="ECO:0000256" key="4">
    <source>
        <dbReference type="ARBA" id="ARBA00022927"/>
    </source>
</evidence>
<keyword evidence="4" id="KW-0653">Protein transport</keyword>
<dbReference type="PANTHER" id="PTHR12791">
    <property type="entry name" value="GOLGI SNARE BET1-RELATED"/>
    <property type="match status" value="1"/>
</dbReference>
<evidence type="ECO:0000256" key="5">
    <source>
        <dbReference type="ARBA" id="ARBA00022989"/>
    </source>
</evidence>
<keyword evidence="5 9" id="KW-1133">Transmembrane helix</keyword>
<evidence type="ECO:0000256" key="3">
    <source>
        <dbReference type="ARBA" id="ARBA00022692"/>
    </source>
</evidence>
<keyword evidence="7 9" id="KW-0472">Membrane</keyword>
<keyword evidence="12" id="KW-1185">Reference proteome</keyword>
<evidence type="ECO:0000256" key="6">
    <source>
        <dbReference type="ARBA" id="ARBA00023034"/>
    </source>
</evidence>
<sequence>MRRAHAGEQSVYEEENQKMEEELRHKVTALKAISINIGEEVRGQNKMLKDMDDDMSKVGGFLGSTMNKLKQISRGGYGKMYLYLALFTFAVFFVMYFLIRLS</sequence>
<dbReference type="Proteomes" id="UP001642483">
    <property type="component" value="Unassembled WGS sequence"/>
</dbReference>
<protein>
    <recommendedName>
        <fullName evidence="10">t-SNARE coiled-coil homology domain-containing protein</fullName>
    </recommendedName>
</protein>
<evidence type="ECO:0000259" key="10">
    <source>
        <dbReference type="PROSITE" id="PS50192"/>
    </source>
</evidence>
<organism evidence="11 12">
    <name type="scientific">Clavelina lepadiformis</name>
    <name type="common">Light-bulb sea squirt</name>
    <name type="synonym">Ascidia lepadiformis</name>
    <dbReference type="NCBI Taxonomy" id="159417"/>
    <lineage>
        <taxon>Eukaryota</taxon>
        <taxon>Metazoa</taxon>
        <taxon>Chordata</taxon>
        <taxon>Tunicata</taxon>
        <taxon>Ascidiacea</taxon>
        <taxon>Aplousobranchia</taxon>
        <taxon>Clavelinidae</taxon>
        <taxon>Clavelina</taxon>
    </lineage>
</organism>